<proteinExistence type="predicted"/>
<gene>
    <name evidence="6" type="ORF">PO587_00945</name>
</gene>
<sequence length="1187" mass="127868">MRHRLQVVLQVMLALVACLLGIATNYATDTDRAPWLLEIIRRSSVPAIGLLVVAMVVGQVVAYRLENPAPAPTEWPRDRIPYPGLDSYDEDEAPVYFGREAQAAELARRLHLAAPHPADRFLLLTGASGSGKSSLVKAGVMPRLRRRRWIIVPAFSPGANPLGALAASLAVAGGGREPVGTVLRRLRQGPDGLTAEVSRLRGGRFRRVLLVIDQFEELVTLAGEREQAQFLEALHACLRQEPAVRVLATCRVDLLGRLLATGHAQFLQHPVAIGTLSRAQLAQVVERPGALVGISFAPGLVETIVDDTGTDDALPLLAYLLQELYFVCGSDGTVTEEMYRQLGGVAGALSRQADNTVAALGSPDGIESVLRVLLKFVTLEERGLARRPVRLSELTEQERYVVDAFIDARLIRSDAAESTAGGAGGRREAYAEVTHEALFRQWAPLRQEAEARAERLRERAELERWAADWERSGRSVDYLLTGERLAVAQRWLVALEEAGQTSASARALVDASQRRDLAFLSRVSDSIGRQVLASAETEPERALLLSLAALDECAPTPAARRGLMTALAASHLSIRLDGHSDTVRDIAWSADGRLLATASRDGTARVFDARSGRPLSVLPCDGAMVESVSFSPDSTRVATAGRDQVVRLWDAVTGEPVRQLGGAGDIGRRVAWSPDGLRIAATFKDQVVRVWEAGTGRLVHELRGHTGDVWGVAWAPDGSSLATASHDRTVIVWDAATGSVTTTLTGHTEFVEGIAWSPDGELLATGSGDHTARVWDARTGALRLLLRGHTDYVWNPAFSPDGRMLATPSSDRTVRVVRTEDAKVVAVLRGHTDTVWAVAWCPSGDRLATASTDGTGGVWDLRPHGAESVLVNGHDGPVNQAAWSGDGSRLATASDDATARVWDTDGGGPAGPVTTLDERVWSVDWSPHGDRLALSAADGVFRVVDGAGGTVFELRGEPVEGCAWSPDARRIATGGHDGTVRILSAVDGTELRKLTGHQDWVGRVAWSPDGRKLASCSDDRTCRLWDTADGTQLTVLRGHGNYVEDAAWSPDEARVATASGDWTAAVWDAATGRRIDVLKGHEGRVRAVSWSPDGRRIATGSDDRTVRVWSAATFEEVAVVGVHQDKVTSVSWSPDGTRLLTASADGTARVWPADPDYDRLEARARGRVFRTLGEEERRQHLLPPESA</sequence>
<feature type="transmembrane region" description="Helical" evidence="4">
    <location>
        <begin position="149"/>
        <end position="172"/>
    </location>
</feature>
<dbReference type="SMART" id="SM00320">
    <property type="entry name" value="WD40"/>
    <property type="match status" value="14"/>
</dbReference>
<evidence type="ECO:0000256" key="3">
    <source>
        <dbReference type="PROSITE-ProRule" id="PRU00221"/>
    </source>
</evidence>
<dbReference type="EMBL" id="JAQOSK010000001">
    <property type="protein sequence ID" value="MDC2953018.1"/>
    <property type="molecule type" value="Genomic_DNA"/>
</dbReference>
<dbReference type="InterPro" id="IPR001632">
    <property type="entry name" value="WD40_G-protein_beta-like"/>
</dbReference>
<dbReference type="InterPro" id="IPR020472">
    <property type="entry name" value="WD40_PAC1"/>
</dbReference>
<feature type="repeat" description="WD" evidence="3">
    <location>
        <begin position="952"/>
        <end position="993"/>
    </location>
</feature>
<feature type="repeat" description="WD" evidence="3">
    <location>
        <begin position="871"/>
        <end position="903"/>
    </location>
</feature>
<comment type="caution">
    <text evidence="6">The sequence shown here is derived from an EMBL/GenBank/DDBJ whole genome shotgun (WGS) entry which is preliminary data.</text>
</comment>
<accession>A0ABT5FKG7</accession>
<feature type="transmembrane region" description="Helical" evidence="4">
    <location>
        <begin position="7"/>
        <end position="27"/>
    </location>
</feature>
<feature type="repeat" description="WD" evidence="3">
    <location>
        <begin position="828"/>
        <end position="862"/>
    </location>
</feature>
<dbReference type="RefSeq" id="WP_272173724.1">
    <property type="nucleotide sequence ID" value="NZ_JAQOSK010000001.1"/>
</dbReference>
<dbReference type="Gene3D" id="3.40.50.300">
    <property type="entry name" value="P-loop containing nucleotide triphosphate hydrolases"/>
    <property type="match status" value="1"/>
</dbReference>
<dbReference type="PRINTS" id="PR00320">
    <property type="entry name" value="GPROTEINBRPT"/>
</dbReference>
<feature type="repeat" description="WD" evidence="3">
    <location>
        <begin position="744"/>
        <end position="785"/>
    </location>
</feature>
<feature type="transmembrane region" description="Helical" evidence="4">
    <location>
        <begin position="47"/>
        <end position="65"/>
    </location>
</feature>
<dbReference type="PROSITE" id="PS50294">
    <property type="entry name" value="WD_REPEATS_REGION"/>
    <property type="match status" value="11"/>
</dbReference>
<reference evidence="6 7" key="1">
    <citation type="journal article" date="2015" name="Int. J. Syst. Evol. Microbiol.">
        <title>Streptomyces gilvifuscus sp. nov., an actinomycete that produces antibacterial compounds isolated from soil.</title>
        <authorList>
            <person name="Nguyen T.M."/>
            <person name="Kim J."/>
        </authorList>
    </citation>
    <scope>NUCLEOTIDE SEQUENCE [LARGE SCALE GENOMIC DNA]</scope>
    <source>
        <strain evidence="6 7">T113</strain>
    </source>
</reference>
<evidence type="ECO:0000259" key="5">
    <source>
        <dbReference type="Pfam" id="PF20703"/>
    </source>
</evidence>
<keyword evidence="2" id="KW-0677">Repeat</keyword>
<evidence type="ECO:0000313" key="7">
    <source>
        <dbReference type="Proteomes" id="UP001221328"/>
    </source>
</evidence>
<dbReference type="Gene3D" id="2.130.10.10">
    <property type="entry name" value="YVTN repeat-like/Quinoprotein amine dehydrogenase"/>
    <property type="match status" value="5"/>
</dbReference>
<feature type="repeat" description="WD" evidence="3">
    <location>
        <begin position="1120"/>
        <end position="1151"/>
    </location>
</feature>
<dbReference type="PRINTS" id="PR00319">
    <property type="entry name" value="GPROTEINB"/>
</dbReference>
<dbReference type="InterPro" id="IPR027417">
    <property type="entry name" value="P-loop_NTPase"/>
</dbReference>
<keyword evidence="4" id="KW-0812">Transmembrane</keyword>
<feature type="repeat" description="WD" evidence="3">
    <location>
        <begin position="576"/>
        <end position="617"/>
    </location>
</feature>
<dbReference type="InterPro" id="IPR036322">
    <property type="entry name" value="WD40_repeat_dom_sf"/>
</dbReference>
<dbReference type="PROSITE" id="PS00678">
    <property type="entry name" value="WD_REPEATS_1"/>
    <property type="match status" value="3"/>
</dbReference>
<evidence type="ECO:0000313" key="6">
    <source>
        <dbReference type="EMBL" id="MDC2953018.1"/>
    </source>
</evidence>
<dbReference type="PANTHER" id="PTHR19848">
    <property type="entry name" value="WD40 REPEAT PROTEIN"/>
    <property type="match status" value="1"/>
</dbReference>
<feature type="repeat" description="WD" evidence="3">
    <location>
        <begin position="786"/>
        <end position="827"/>
    </location>
</feature>
<keyword evidence="7" id="KW-1185">Reference proteome</keyword>
<dbReference type="PROSITE" id="PS51257">
    <property type="entry name" value="PROKAR_LIPOPROTEIN"/>
    <property type="match status" value="1"/>
</dbReference>
<keyword evidence="1 3" id="KW-0853">WD repeat</keyword>
<dbReference type="PROSITE" id="PS50082">
    <property type="entry name" value="WD_REPEATS_2"/>
    <property type="match status" value="13"/>
</dbReference>
<feature type="repeat" description="WD" evidence="3">
    <location>
        <begin position="670"/>
        <end position="701"/>
    </location>
</feature>
<protein>
    <submittedName>
        <fullName evidence="6">WD40 repeat domain-containing protein</fullName>
    </submittedName>
</protein>
<evidence type="ECO:0000256" key="2">
    <source>
        <dbReference type="ARBA" id="ARBA00022737"/>
    </source>
</evidence>
<evidence type="ECO:0000256" key="1">
    <source>
        <dbReference type="ARBA" id="ARBA00022574"/>
    </source>
</evidence>
<dbReference type="Pfam" id="PF20703">
    <property type="entry name" value="nSTAND1"/>
    <property type="match status" value="1"/>
</dbReference>
<dbReference type="Proteomes" id="UP001221328">
    <property type="component" value="Unassembled WGS sequence"/>
</dbReference>
<dbReference type="Pfam" id="PF00400">
    <property type="entry name" value="WD40"/>
    <property type="match status" value="14"/>
</dbReference>
<feature type="repeat" description="WD" evidence="3">
    <location>
        <begin position="618"/>
        <end position="659"/>
    </location>
</feature>
<dbReference type="InterPro" id="IPR019775">
    <property type="entry name" value="WD40_repeat_CS"/>
</dbReference>
<evidence type="ECO:0000256" key="4">
    <source>
        <dbReference type="SAM" id="Phobius"/>
    </source>
</evidence>
<keyword evidence="4" id="KW-0472">Membrane</keyword>
<keyword evidence="4" id="KW-1133">Transmembrane helix</keyword>
<dbReference type="SUPFAM" id="SSF52540">
    <property type="entry name" value="P-loop containing nucleoside triphosphate hydrolases"/>
    <property type="match status" value="1"/>
</dbReference>
<dbReference type="CDD" id="cd00200">
    <property type="entry name" value="WD40"/>
    <property type="match status" value="2"/>
</dbReference>
<feature type="repeat" description="WD" evidence="3">
    <location>
        <begin position="702"/>
        <end position="743"/>
    </location>
</feature>
<feature type="repeat" description="WD" evidence="3">
    <location>
        <begin position="994"/>
        <end position="1035"/>
    </location>
</feature>
<dbReference type="InterPro" id="IPR015943">
    <property type="entry name" value="WD40/YVTN_repeat-like_dom_sf"/>
</dbReference>
<feature type="repeat" description="WD" evidence="3">
    <location>
        <begin position="1036"/>
        <end position="1077"/>
    </location>
</feature>
<feature type="domain" description="Novel STAND NTPase 1" evidence="5">
    <location>
        <begin position="81"/>
        <end position="475"/>
    </location>
</feature>
<name>A0ABT5FKG7_9ACTN</name>
<dbReference type="PANTHER" id="PTHR19848:SF8">
    <property type="entry name" value="F-BOX AND WD REPEAT DOMAIN CONTAINING 7"/>
    <property type="match status" value="1"/>
</dbReference>
<feature type="repeat" description="WD" evidence="3">
    <location>
        <begin position="1078"/>
        <end position="1119"/>
    </location>
</feature>
<dbReference type="SUPFAM" id="SSF50978">
    <property type="entry name" value="WD40 repeat-like"/>
    <property type="match status" value="2"/>
</dbReference>
<organism evidence="6 7">
    <name type="scientific">Streptomyces gilvifuscus</name>
    <dbReference type="NCBI Taxonomy" id="1550617"/>
    <lineage>
        <taxon>Bacteria</taxon>
        <taxon>Bacillati</taxon>
        <taxon>Actinomycetota</taxon>
        <taxon>Actinomycetes</taxon>
        <taxon>Kitasatosporales</taxon>
        <taxon>Streptomycetaceae</taxon>
        <taxon>Streptomyces</taxon>
    </lineage>
</organism>
<dbReference type="InterPro" id="IPR049052">
    <property type="entry name" value="nSTAND1"/>
</dbReference>
<dbReference type="InterPro" id="IPR001680">
    <property type="entry name" value="WD40_rpt"/>
</dbReference>